<sequence>MTFYKMDTVWLGIFPHHSKYYTDLKELILNLVHTARLFILMAYSYRLPLP</sequence>
<protein>
    <submittedName>
        <fullName evidence="1">Uncharacterized protein</fullName>
    </submittedName>
</protein>
<reference evidence="1" key="2">
    <citation type="journal article" date="2015" name="Fish Shellfish Immunol.">
        <title>Early steps in the European eel (Anguilla anguilla)-Vibrio vulnificus interaction in the gills: Role of the RtxA13 toxin.</title>
        <authorList>
            <person name="Callol A."/>
            <person name="Pajuelo D."/>
            <person name="Ebbesson L."/>
            <person name="Teles M."/>
            <person name="MacKenzie S."/>
            <person name="Amaro C."/>
        </authorList>
    </citation>
    <scope>NUCLEOTIDE SEQUENCE</scope>
</reference>
<reference evidence="1" key="1">
    <citation type="submission" date="2014-11" db="EMBL/GenBank/DDBJ databases">
        <authorList>
            <person name="Amaro Gonzalez C."/>
        </authorList>
    </citation>
    <scope>NUCLEOTIDE SEQUENCE</scope>
</reference>
<dbReference type="EMBL" id="GBXM01005857">
    <property type="protein sequence ID" value="JAI02721.1"/>
    <property type="molecule type" value="Transcribed_RNA"/>
</dbReference>
<dbReference type="AlphaFoldDB" id="A0A0E9XLK2"/>
<evidence type="ECO:0000313" key="1">
    <source>
        <dbReference type="EMBL" id="JAI02721.1"/>
    </source>
</evidence>
<name>A0A0E9XLK2_ANGAN</name>
<proteinExistence type="predicted"/>
<accession>A0A0E9XLK2</accession>
<organism evidence="1">
    <name type="scientific">Anguilla anguilla</name>
    <name type="common">European freshwater eel</name>
    <name type="synonym">Muraena anguilla</name>
    <dbReference type="NCBI Taxonomy" id="7936"/>
    <lineage>
        <taxon>Eukaryota</taxon>
        <taxon>Metazoa</taxon>
        <taxon>Chordata</taxon>
        <taxon>Craniata</taxon>
        <taxon>Vertebrata</taxon>
        <taxon>Euteleostomi</taxon>
        <taxon>Actinopterygii</taxon>
        <taxon>Neopterygii</taxon>
        <taxon>Teleostei</taxon>
        <taxon>Anguilliformes</taxon>
        <taxon>Anguillidae</taxon>
        <taxon>Anguilla</taxon>
    </lineage>
</organism>